<feature type="transmembrane region" description="Helical" evidence="1">
    <location>
        <begin position="12"/>
        <end position="36"/>
    </location>
</feature>
<keyword evidence="1" id="KW-0472">Membrane</keyword>
<keyword evidence="1" id="KW-0812">Transmembrane</keyword>
<evidence type="ECO:0000313" key="2">
    <source>
        <dbReference type="EMBL" id="VAX37710.1"/>
    </source>
</evidence>
<protein>
    <recommendedName>
        <fullName evidence="3">Prepilin-type N-terminal cleavage/methylation domain-containing protein</fullName>
    </recommendedName>
</protein>
<dbReference type="AlphaFoldDB" id="A0A3B1DRM7"/>
<evidence type="ECO:0000256" key="1">
    <source>
        <dbReference type="SAM" id="Phobius"/>
    </source>
</evidence>
<organism evidence="2">
    <name type="scientific">hydrothermal vent metagenome</name>
    <dbReference type="NCBI Taxonomy" id="652676"/>
    <lineage>
        <taxon>unclassified sequences</taxon>
        <taxon>metagenomes</taxon>
        <taxon>ecological metagenomes</taxon>
    </lineage>
</organism>
<sequence length="172" mass="18556">MNKTIKFDKNGMTLVEIMVALPIFLVLLGGVVGVYFTMGRLFPGGVTQVSLQSYGRSGLDRIANDIRSAVSADISGNTLSLTLDPNNTYNNSADDISVAYTVSGTDMSYDSDTSISGNETIFLQNVQQEAGISYFQQTENLIVVTFKVARTNVTLGTQSAVMTTTAKMRNVQ</sequence>
<dbReference type="InterPro" id="IPR012902">
    <property type="entry name" value="N_methyl_site"/>
</dbReference>
<dbReference type="EMBL" id="UOGJ01000136">
    <property type="protein sequence ID" value="VAX37710.1"/>
    <property type="molecule type" value="Genomic_DNA"/>
</dbReference>
<dbReference type="NCBIfam" id="TIGR02532">
    <property type="entry name" value="IV_pilin_GFxxxE"/>
    <property type="match status" value="1"/>
</dbReference>
<reference evidence="2" key="1">
    <citation type="submission" date="2018-06" db="EMBL/GenBank/DDBJ databases">
        <authorList>
            <person name="Zhirakovskaya E."/>
        </authorList>
    </citation>
    <scope>NUCLEOTIDE SEQUENCE</scope>
</reference>
<keyword evidence="1" id="KW-1133">Transmembrane helix</keyword>
<gene>
    <name evidence="2" type="ORF">MNBD_UNCLBAC01-164</name>
</gene>
<name>A0A3B1DRM7_9ZZZZ</name>
<accession>A0A3B1DRM7</accession>
<dbReference type="Pfam" id="PF07963">
    <property type="entry name" value="N_methyl"/>
    <property type="match status" value="1"/>
</dbReference>
<evidence type="ECO:0008006" key="3">
    <source>
        <dbReference type="Google" id="ProtNLM"/>
    </source>
</evidence>
<proteinExistence type="predicted"/>